<organism evidence="1">
    <name type="scientific">Shewanella oncorhynchi</name>
    <dbReference type="NCBI Taxonomy" id="2726434"/>
    <lineage>
        <taxon>Bacteria</taxon>
        <taxon>Pseudomonadati</taxon>
        <taxon>Pseudomonadota</taxon>
        <taxon>Gammaproteobacteria</taxon>
        <taxon>Alteromonadales</taxon>
        <taxon>Shewanellaceae</taxon>
        <taxon>Shewanella</taxon>
    </lineage>
</organism>
<protein>
    <submittedName>
        <fullName evidence="1">Uncharacterized protein</fullName>
    </submittedName>
</protein>
<evidence type="ECO:0000313" key="1">
    <source>
        <dbReference type="EMBL" id="WMB71362.1"/>
    </source>
</evidence>
<dbReference type="GeneID" id="301340124"/>
<dbReference type="KEGG" id="sog:RA178_13035"/>
<dbReference type="Proteomes" id="UP001236800">
    <property type="component" value="Chromosome"/>
</dbReference>
<dbReference type="EMBL" id="CP132914">
    <property type="protein sequence ID" value="WMB71362.1"/>
    <property type="molecule type" value="Genomic_DNA"/>
</dbReference>
<dbReference type="RefSeq" id="WP_028760218.1">
    <property type="nucleotide sequence ID" value="NZ_CP132914.1"/>
</dbReference>
<accession>A0AA50Q403</accession>
<dbReference type="AlphaFoldDB" id="A0AA50Q403"/>
<reference evidence="1" key="1">
    <citation type="submission" date="2023-08" db="EMBL/GenBank/DDBJ databases">
        <title>Complete genome sequence of Shewanella oncorhynchi Z-P2, a siderophore putrebactin-producing bacterium.</title>
        <authorList>
            <person name="Zhang Y."/>
        </authorList>
    </citation>
    <scope>NUCLEOTIDE SEQUENCE</scope>
    <source>
        <strain evidence="1">Z-P2</strain>
    </source>
</reference>
<sequence>MLLEKLQNSLRDAFQECISSNYSKPRLFHAARSKAWVKNIAASFREEYVQTEYRVFSADYSNNRSEFKLNELLFDISVVNVKSIPSASNKKQLIYVNKMEWAIESEFQRSDSRASIIDFSKLAMARSENKLLILSQSKSIKNWALSILSGAVPEDGDNYFLAFVPHPESWDEDMKVELYSHGKDGWEARS</sequence>
<gene>
    <name evidence="1" type="ORF">RA178_13035</name>
</gene>
<name>A0AA50Q403_9GAMM</name>
<proteinExistence type="predicted"/>